<comment type="caution">
    <text evidence="3">The sequence shown here is derived from an EMBL/GenBank/DDBJ whole genome shotgun (WGS) entry which is preliminary data.</text>
</comment>
<dbReference type="EMBL" id="JAOCBE010000003">
    <property type="protein sequence ID" value="MDH0971158.1"/>
    <property type="molecule type" value="Genomic_DNA"/>
</dbReference>
<dbReference type="PANTHER" id="PTHR46832">
    <property type="entry name" value="5'-METHYLTHIOADENOSINE/S-ADENOSYLHOMOCYSTEINE NUCLEOSIDASE"/>
    <property type="match status" value="1"/>
</dbReference>
<dbReference type="Proteomes" id="UP001159915">
    <property type="component" value="Unassembled WGS sequence"/>
</dbReference>
<feature type="domain" description="Nucleoside phosphorylase" evidence="1">
    <location>
        <begin position="244"/>
        <end position="498"/>
    </location>
</feature>
<dbReference type="GO" id="GO:0019284">
    <property type="term" value="P:L-methionine salvage from S-adenosylmethionine"/>
    <property type="evidence" value="ECO:0007669"/>
    <property type="project" value="TreeGrafter"/>
</dbReference>
<gene>
    <name evidence="3" type="ORF">N5C10_18655</name>
</gene>
<accession>A0AA42MWK6</accession>
<dbReference type="InterPro" id="IPR035994">
    <property type="entry name" value="Nucleoside_phosphorylase_sf"/>
</dbReference>
<evidence type="ECO:0008006" key="5">
    <source>
        <dbReference type="Google" id="ProtNLM"/>
    </source>
</evidence>
<evidence type="ECO:0000313" key="3">
    <source>
        <dbReference type="EMBL" id="MDH0971158.1"/>
    </source>
</evidence>
<reference evidence="3" key="1">
    <citation type="submission" date="2022-09" db="EMBL/GenBank/DDBJ databases">
        <title>Intensive care unit water sources are persistently colonized with multi-drug resistant bacteria and are the site of extensive horizontal gene transfer of antibiotic resistance genes.</title>
        <authorList>
            <person name="Diorio-Toth L."/>
        </authorList>
    </citation>
    <scope>NUCLEOTIDE SEQUENCE</scope>
    <source>
        <strain evidence="3">GD03920</strain>
    </source>
</reference>
<protein>
    <recommendedName>
        <fullName evidence="5">5'-methylthioadenosine/S-adenosylhomocysteine nucleosidase</fullName>
    </recommendedName>
</protein>
<evidence type="ECO:0000313" key="4">
    <source>
        <dbReference type="Proteomes" id="UP001159915"/>
    </source>
</evidence>
<dbReference type="GO" id="GO:0008782">
    <property type="term" value="F:adenosylhomocysteine nucleosidase activity"/>
    <property type="evidence" value="ECO:0007669"/>
    <property type="project" value="TreeGrafter"/>
</dbReference>
<sequence>MLNIKNEFILIAGSISKNTEKLSIDRAHDFIRTLIKTILDANGGLVIYLAGEPCSENGDPLIFDWTVVQEFEILHTNYAPSQQLKIITSDIAMNEKMNEEKRKLIRRLKALNYADIIKVPDEFITGGNVGDEQVDVATGMIALGGGKGVSDRARKMVRKKLPIFPFDLKLGGFCEDGSGALGLLKNFQDNPLSMFPITGHEVKGNLDTLSLQEPIFNMNELAEKVIQIFQTERVAKQALRTPDILILTALPIELAAAKLAFGIKDDIQPRISTNGIHFWSTILTRDDGQVSCAIASLGNAGNVTASSISSQLLSELKPKKVLMMGIAAGMRDKTTLGEVIISERVIYYEGATALEGGKLAPRPESYRPNLQTQQRLSTYFSAVSLLDRLQEQAAALKFVIPNQSDAGEVATKLMASMATIASGEQLIRDDKFFEEVRKIHDKVCVAEMEAYGVIDACQKQNVPALVIRGISDFGDRTKDMTFHRVASEAAAIVTVDYVRHGWRYI</sequence>
<dbReference type="GO" id="GO:0009116">
    <property type="term" value="P:nucleoside metabolic process"/>
    <property type="evidence" value="ECO:0007669"/>
    <property type="project" value="InterPro"/>
</dbReference>
<dbReference type="InterPro" id="IPR000845">
    <property type="entry name" value="Nucleoside_phosphorylase_d"/>
</dbReference>
<dbReference type="InterPro" id="IPR041327">
    <property type="entry name" value="Cap17-like_N"/>
</dbReference>
<dbReference type="RefSeq" id="WP_279671778.1">
    <property type="nucleotide sequence ID" value="NZ_JAOCBE010000003.1"/>
</dbReference>
<dbReference type="Pfam" id="PF01048">
    <property type="entry name" value="PNP_UDP_1"/>
    <property type="match status" value="1"/>
</dbReference>
<feature type="domain" description="ATP nucleosidase Cap17-like N-terminal" evidence="2">
    <location>
        <begin position="5"/>
        <end position="229"/>
    </location>
</feature>
<dbReference type="GO" id="GO:0008930">
    <property type="term" value="F:methylthioadenosine nucleosidase activity"/>
    <property type="evidence" value="ECO:0007669"/>
    <property type="project" value="TreeGrafter"/>
</dbReference>
<dbReference type="AlphaFoldDB" id="A0AA42MWK6"/>
<name>A0AA42MWK6_ACIJO</name>
<dbReference type="Pfam" id="PF18178">
    <property type="entry name" value="Cap17-like_N"/>
    <property type="match status" value="1"/>
</dbReference>
<dbReference type="PANTHER" id="PTHR46832:SF1">
    <property type="entry name" value="5'-METHYLTHIOADENOSINE_S-ADENOSYLHOMOCYSTEINE NUCLEOSIDASE"/>
    <property type="match status" value="1"/>
</dbReference>
<dbReference type="SUPFAM" id="SSF53167">
    <property type="entry name" value="Purine and uridine phosphorylases"/>
    <property type="match status" value="1"/>
</dbReference>
<evidence type="ECO:0000259" key="1">
    <source>
        <dbReference type="Pfam" id="PF01048"/>
    </source>
</evidence>
<evidence type="ECO:0000259" key="2">
    <source>
        <dbReference type="Pfam" id="PF18178"/>
    </source>
</evidence>
<dbReference type="Gene3D" id="3.40.50.1580">
    <property type="entry name" value="Nucleoside phosphorylase domain"/>
    <property type="match status" value="1"/>
</dbReference>
<dbReference type="GO" id="GO:0005829">
    <property type="term" value="C:cytosol"/>
    <property type="evidence" value="ECO:0007669"/>
    <property type="project" value="TreeGrafter"/>
</dbReference>
<proteinExistence type="predicted"/>
<organism evidence="3 4">
    <name type="scientific">Acinetobacter johnsonii</name>
    <dbReference type="NCBI Taxonomy" id="40214"/>
    <lineage>
        <taxon>Bacteria</taxon>
        <taxon>Pseudomonadati</taxon>
        <taxon>Pseudomonadota</taxon>
        <taxon>Gammaproteobacteria</taxon>
        <taxon>Moraxellales</taxon>
        <taxon>Moraxellaceae</taxon>
        <taxon>Acinetobacter</taxon>
    </lineage>
</organism>